<evidence type="ECO:0000256" key="2">
    <source>
        <dbReference type="SAM" id="SignalP"/>
    </source>
</evidence>
<dbReference type="EMBL" id="VNHX01000014">
    <property type="protein sequence ID" value="TYP93163.1"/>
    <property type="molecule type" value="Genomic_DNA"/>
</dbReference>
<evidence type="ECO:0000313" key="4">
    <source>
        <dbReference type="Proteomes" id="UP000325105"/>
    </source>
</evidence>
<gene>
    <name evidence="3" type="ORF">BC792_11464</name>
</gene>
<dbReference type="OrthoDB" id="713884at2"/>
<evidence type="ECO:0000256" key="1">
    <source>
        <dbReference type="SAM" id="MobiDB-lite"/>
    </source>
</evidence>
<organism evidence="3 4">
    <name type="scientific">Sphingobacterium allocomposti</name>
    <dbReference type="NCBI Taxonomy" id="415956"/>
    <lineage>
        <taxon>Bacteria</taxon>
        <taxon>Pseudomonadati</taxon>
        <taxon>Bacteroidota</taxon>
        <taxon>Sphingobacteriia</taxon>
        <taxon>Sphingobacteriales</taxon>
        <taxon>Sphingobacteriaceae</taxon>
        <taxon>Sphingobacterium</taxon>
    </lineage>
</organism>
<feature type="signal peptide" evidence="2">
    <location>
        <begin position="1"/>
        <end position="20"/>
    </location>
</feature>
<protein>
    <recommendedName>
        <fullName evidence="5">LTXXQ motif family protein</fullName>
    </recommendedName>
</protein>
<reference evidence="3 4" key="1">
    <citation type="submission" date="2019-07" db="EMBL/GenBank/DDBJ databases">
        <title>Genomic Encyclopedia of Archaeal and Bacterial Type Strains, Phase II (KMG-II): from individual species to whole genera.</title>
        <authorList>
            <person name="Goeker M."/>
        </authorList>
    </citation>
    <scope>NUCLEOTIDE SEQUENCE [LARGE SCALE GENOMIC DNA]</scope>
    <source>
        <strain evidence="3 4">DSM 18850</strain>
    </source>
</reference>
<comment type="caution">
    <text evidence="3">The sequence shown here is derived from an EMBL/GenBank/DDBJ whole genome shotgun (WGS) entry which is preliminary data.</text>
</comment>
<name>A0A5S5DAR9_9SPHI</name>
<feature type="chain" id="PRO_5024292890" description="LTXXQ motif family protein" evidence="2">
    <location>
        <begin position="21"/>
        <end position="158"/>
    </location>
</feature>
<feature type="region of interest" description="Disordered" evidence="1">
    <location>
        <begin position="21"/>
        <end position="45"/>
    </location>
</feature>
<dbReference type="RefSeq" id="WP_148909105.1">
    <property type="nucleotide sequence ID" value="NZ_VNHX01000014.1"/>
</dbReference>
<evidence type="ECO:0008006" key="5">
    <source>
        <dbReference type="Google" id="ProtNLM"/>
    </source>
</evidence>
<proteinExistence type="predicted"/>
<dbReference type="Proteomes" id="UP000325105">
    <property type="component" value="Unassembled WGS sequence"/>
</dbReference>
<keyword evidence="2" id="KW-0732">Signal</keyword>
<dbReference type="AlphaFoldDB" id="A0A5S5DAR9"/>
<accession>A0A5S5DAR9</accession>
<sequence>MKKTLFLAVLLGGFSLTTMAQESKVQDSDAKKERRHVRHERKIAERSPEEIAKLKTDRLDETLKFTDAQRQEVYAIQLDQAKRQVAHRDEMRKLHSEWRKEAKGSREKLHEVLTPEQQQLMKEKFADNKKVKGMRKRGMFKGERPTGNQKNIEEKTQG</sequence>
<evidence type="ECO:0000313" key="3">
    <source>
        <dbReference type="EMBL" id="TYP93163.1"/>
    </source>
</evidence>
<feature type="region of interest" description="Disordered" evidence="1">
    <location>
        <begin position="125"/>
        <end position="158"/>
    </location>
</feature>
<keyword evidence="4" id="KW-1185">Reference proteome</keyword>